<keyword evidence="1" id="KW-0472">Membrane</keyword>
<dbReference type="AlphaFoldDB" id="A0A0G0HQH3"/>
<organism evidence="2 3">
    <name type="scientific">Candidatus Magasanikbacteria bacterium GW2011_GWA2_37_8</name>
    <dbReference type="NCBI Taxonomy" id="1619036"/>
    <lineage>
        <taxon>Bacteria</taxon>
        <taxon>Candidatus Magasanikiibacteriota</taxon>
    </lineage>
</organism>
<protein>
    <recommendedName>
        <fullName evidence="4">DUF11 domain-containing protein</fullName>
    </recommendedName>
</protein>
<name>A0A0G0HQH3_9BACT</name>
<accession>A0A0G0HQH3</accession>
<evidence type="ECO:0000313" key="3">
    <source>
        <dbReference type="Proteomes" id="UP000034333"/>
    </source>
</evidence>
<feature type="transmembrane region" description="Helical" evidence="1">
    <location>
        <begin position="29"/>
        <end position="53"/>
    </location>
</feature>
<dbReference type="EMBL" id="LBTN01000011">
    <property type="protein sequence ID" value="KKQ40875.1"/>
    <property type="molecule type" value="Genomic_DNA"/>
</dbReference>
<evidence type="ECO:0000256" key="1">
    <source>
        <dbReference type="SAM" id="Phobius"/>
    </source>
</evidence>
<proteinExistence type="predicted"/>
<comment type="caution">
    <text evidence="2">The sequence shown here is derived from an EMBL/GenBank/DDBJ whole genome shotgun (WGS) entry which is preliminary data.</text>
</comment>
<evidence type="ECO:0008006" key="4">
    <source>
        <dbReference type="Google" id="ProtNLM"/>
    </source>
</evidence>
<gene>
    <name evidence="2" type="ORF">US58_C0011G0002</name>
</gene>
<keyword evidence="1" id="KW-0812">Transmembrane</keyword>
<evidence type="ECO:0000313" key="2">
    <source>
        <dbReference type="EMBL" id="KKQ40875.1"/>
    </source>
</evidence>
<keyword evidence="1" id="KW-1133">Transmembrane helix</keyword>
<sequence length="586" mass="64924">MNPFKFIYQVFHNHYHRRYHGIYQHAKKLFVIDLGLLALALTMLMAGVVLLFWKPGISDQIDLGISWGDTRIKSGEMVNFTVSYTNNSKFKLQDAVLAVHLPDGFVLDKNNNPEFSNQSTFDLDTLFPGAKGQKQISGWLWANVGTEEKIKALLTYTIEDTKNKDQRAATSIINLPDSVLQTKLSNFQTNVFGNEELKGNIEITNSGTENIPEYLIYASLNKAELKSKEISRGKNLASLATTLLEKQVIPLPLKIGDNLVYLSVYTNINNILKLQKTQTLTVKVLNPEIISNAKILTASKYIEPGQVVPVEINWKNTGTFTAKDLRIHLITTPGTVDLTKTAKENNLRIEGSDLIADTKTRTALGNSAPGSGDNFTVNVYLKPNFNLTSLDNPNWEIKPAMEFQLAAIDFAQKIVAPGSSATLPMSTELSWLVETRYFTIDGDQLGRGPLPPAVGQTTKYWVVVQIDNTINAVDNISFSATFMPGVTWTEKQSVTIGQNITYNETNSTVSWNYRELPATAQAGLFFEVAVTPNPEQIGQNLNLVKDFHLTATDSKTGKKFDLKKSIVTNVLPENDRGSGLGAKVIN</sequence>
<reference evidence="2 3" key="1">
    <citation type="journal article" date="2015" name="Nature">
        <title>rRNA introns, odd ribosomes, and small enigmatic genomes across a large radiation of phyla.</title>
        <authorList>
            <person name="Brown C.T."/>
            <person name="Hug L.A."/>
            <person name="Thomas B.C."/>
            <person name="Sharon I."/>
            <person name="Castelle C.J."/>
            <person name="Singh A."/>
            <person name="Wilkins M.J."/>
            <person name="Williams K.H."/>
            <person name="Banfield J.F."/>
        </authorList>
    </citation>
    <scope>NUCLEOTIDE SEQUENCE [LARGE SCALE GENOMIC DNA]</scope>
</reference>
<dbReference type="Proteomes" id="UP000034333">
    <property type="component" value="Unassembled WGS sequence"/>
</dbReference>